<dbReference type="GO" id="GO:0046052">
    <property type="term" value="P:UTP catabolic process"/>
    <property type="evidence" value="ECO:0007669"/>
    <property type="project" value="TreeGrafter"/>
</dbReference>
<dbReference type="PANTHER" id="PTHR30522">
    <property type="entry name" value="NUCLEOSIDE TRIPHOSPHATE PYROPHOSPHOHYDROLASE"/>
    <property type="match status" value="1"/>
</dbReference>
<feature type="domain" description="NTP pyrophosphohydrolase MazG-like" evidence="2">
    <location>
        <begin position="29"/>
        <end position="104"/>
    </location>
</feature>
<dbReference type="Pfam" id="PF03819">
    <property type="entry name" value="MazG"/>
    <property type="match status" value="1"/>
</dbReference>
<dbReference type="GO" id="GO:0046047">
    <property type="term" value="P:TTP catabolic process"/>
    <property type="evidence" value="ECO:0007669"/>
    <property type="project" value="TreeGrafter"/>
</dbReference>
<dbReference type="InterPro" id="IPR011551">
    <property type="entry name" value="NTP_PyrPHydrolase_MazG"/>
</dbReference>
<dbReference type="GO" id="GO:0046061">
    <property type="term" value="P:dATP catabolic process"/>
    <property type="evidence" value="ECO:0007669"/>
    <property type="project" value="TreeGrafter"/>
</dbReference>
<accession>A0A6J7S2X2</accession>
<evidence type="ECO:0000313" key="3">
    <source>
        <dbReference type="EMBL" id="CAB4899054.1"/>
    </source>
</evidence>
<dbReference type="PANTHER" id="PTHR30522:SF0">
    <property type="entry name" value="NUCLEOSIDE TRIPHOSPHATE PYROPHOSPHOHYDROLASE"/>
    <property type="match status" value="1"/>
</dbReference>
<dbReference type="GO" id="GO:0006950">
    <property type="term" value="P:response to stress"/>
    <property type="evidence" value="ECO:0007669"/>
    <property type="project" value="UniProtKB-ARBA"/>
</dbReference>
<dbReference type="GO" id="GO:0046081">
    <property type="term" value="P:dUTP catabolic process"/>
    <property type="evidence" value="ECO:0007669"/>
    <property type="project" value="TreeGrafter"/>
</dbReference>
<protein>
    <submittedName>
        <fullName evidence="4">Unannotated protein</fullName>
    </submittedName>
</protein>
<dbReference type="SUPFAM" id="SSF101386">
    <property type="entry name" value="all-alpha NTP pyrophosphatases"/>
    <property type="match status" value="1"/>
</dbReference>
<dbReference type="EMBL" id="CAFBMC010000039">
    <property type="protein sequence ID" value="CAB4899054.1"/>
    <property type="molecule type" value="Genomic_DNA"/>
</dbReference>
<evidence type="ECO:0000313" key="4">
    <source>
        <dbReference type="EMBL" id="CAB5035605.1"/>
    </source>
</evidence>
<dbReference type="EMBL" id="CAFBPZ010000012">
    <property type="protein sequence ID" value="CAB5035605.1"/>
    <property type="molecule type" value="Genomic_DNA"/>
</dbReference>
<proteinExistence type="predicted"/>
<sequence length="220" mass="24984">MTTPSYLLELVAVMDRLRSPGGCPWDAEQTHESLLEYLVEETYETVEAIELKDRIGLREELGDVLLQVVFHSRIAQEDPDDPWNIEDVAKGIVDKLILRHPHVFIDGDYPDANLNWHERKAKEKGRESVTDGIPQQLPALLLAAKVTARSKGLKDSIEPTSQRSRAEESVSHLHTQEEFGDFLLELTSLARDRQWDSEAALRQAVRRRVSEVRALEGLAQ</sequence>
<name>A0A6J7S2X2_9ZZZZ</name>
<dbReference type="NCBIfam" id="TIGR00444">
    <property type="entry name" value="mazG"/>
    <property type="match status" value="1"/>
</dbReference>
<dbReference type="Gene3D" id="1.10.287.1080">
    <property type="entry name" value="MazG-like"/>
    <property type="match status" value="2"/>
</dbReference>
<feature type="compositionally biased region" description="Basic and acidic residues" evidence="1">
    <location>
        <begin position="164"/>
        <end position="173"/>
    </location>
</feature>
<dbReference type="InterPro" id="IPR048015">
    <property type="entry name" value="NTP-PPase_MazG-like_N"/>
</dbReference>
<dbReference type="CDD" id="cd11528">
    <property type="entry name" value="NTP-PPase_MazG_Nterm"/>
    <property type="match status" value="1"/>
</dbReference>
<dbReference type="GO" id="GO:0047429">
    <property type="term" value="F:nucleoside triphosphate diphosphatase activity"/>
    <property type="evidence" value="ECO:0007669"/>
    <property type="project" value="TreeGrafter"/>
</dbReference>
<evidence type="ECO:0000259" key="2">
    <source>
        <dbReference type="Pfam" id="PF03819"/>
    </source>
</evidence>
<evidence type="ECO:0000256" key="1">
    <source>
        <dbReference type="SAM" id="MobiDB-lite"/>
    </source>
</evidence>
<dbReference type="GO" id="GO:0046076">
    <property type="term" value="P:dTTP catabolic process"/>
    <property type="evidence" value="ECO:0007669"/>
    <property type="project" value="TreeGrafter"/>
</dbReference>
<dbReference type="GO" id="GO:0006203">
    <property type="term" value="P:dGTP catabolic process"/>
    <property type="evidence" value="ECO:0007669"/>
    <property type="project" value="TreeGrafter"/>
</dbReference>
<reference evidence="4" key="1">
    <citation type="submission" date="2020-05" db="EMBL/GenBank/DDBJ databases">
        <authorList>
            <person name="Chiriac C."/>
            <person name="Salcher M."/>
            <person name="Ghai R."/>
            <person name="Kavagutti S V."/>
        </authorList>
    </citation>
    <scope>NUCLEOTIDE SEQUENCE</scope>
</reference>
<dbReference type="FunFam" id="1.10.287.1080:FF:000001">
    <property type="entry name" value="Nucleoside triphosphate pyrophosphohydrolase"/>
    <property type="match status" value="1"/>
</dbReference>
<gene>
    <name evidence="3" type="ORF">UFOPK3495_00860</name>
    <name evidence="4" type="ORF">UFOPK4237_00336</name>
</gene>
<dbReference type="AlphaFoldDB" id="A0A6J7S2X2"/>
<organism evidence="4">
    <name type="scientific">freshwater metagenome</name>
    <dbReference type="NCBI Taxonomy" id="449393"/>
    <lineage>
        <taxon>unclassified sequences</taxon>
        <taxon>metagenomes</taxon>
        <taxon>ecological metagenomes</taxon>
    </lineage>
</organism>
<dbReference type="InterPro" id="IPR004518">
    <property type="entry name" value="MazG-like_dom"/>
</dbReference>
<feature type="region of interest" description="Disordered" evidence="1">
    <location>
        <begin position="152"/>
        <end position="173"/>
    </location>
</feature>